<dbReference type="RefSeq" id="WP_013381307.1">
    <property type="nucleotide sequence ID" value="NC_014624.2"/>
</dbReference>
<dbReference type="CDD" id="cd03017">
    <property type="entry name" value="PRX_BCP"/>
    <property type="match status" value="1"/>
</dbReference>
<comment type="catalytic activity">
    <reaction evidence="12">
        <text>a hydroperoxide + [thioredoxin]-dithiol = an alcohol + [thioredoxin]-disulfide + H2O</text>
        <dbReference type="Rhea" id="RHEA:62620"/>
        <dbReference type="Rhea" id="RHEA-COMP:10698"/>
        <dbReference type="Rhea" id="RHEA-COMP:10700"/>
        <dbReference type="ChEBI" id="CHEBI:15377"/>
        <dbReference type="ChEBI" id="CHEBI:29950"/>
        <dbReference type="ChEBI" id="CHEBI:30879"/>
        <dbReference type="ChEBI" id="CHEBI:35924"/>
        <dbReference type="ChEBI" id="CHEBI:50058"/>
        <dbReference type="EC" id="1.11.1.24"/>
    </reaction>
</comment>
<evidence type="ECO:0000256" key="1">
    <source>
        <dbReference type="ARBA" id="ARBA00003330"/>
    </source>
</evidence>
<accession>A0AB74F5N6</accession>
<organism evidence="15 16">
    <name type="scientific">Eubacterium callanderi</name>
    <dbReference type="NCBI Taxonomy" id="53442"/>
    <lineage>
        <taxon>Bacteria</taxon>
        <taxon>Bacillati</taxon>
        <taxon>Bacillota</taxon>
        <taxon>Clostridia</taxon>
        <taxon>Eubacteriales</taxon>
        <taxon>Eubacteriaceae</taxon>
        <taxon>Eubacterium</taxon>
    </lineage>
</organism>
<dbReference type="InterPro" id="IPR050924">
    <property type="entry name" value="Peroxiredoxin_BCP/PrxQ"/>
</dbReference>
<dbReference type="PROSITE" id="PS51352">
    <property type="entry name" value="THIOREDOXIN_2"/>
    <property type="match status" value="1"/>
</dbReference>
<evidence type="ECO:0000313" key="16">
    <source>
        <dbReference type="Proteomes" id="UP000184012"/>
    </source>
</evidence>
<dbReference type="InterPro" id="IPR000866">
    <property type="entry name" value="AhpC/TSA"/>
</dbReference>
<gene>
    <name evidence="15" type="ORF">SAMN04515649_11882</name>
</gene>
<dbReference type="GO" id="GO:0045454">
    <property type="term" value="P:cell redox homeostasis"/>
    <property type="evidence" value="ECO:0007669"/>
    <property type="project" value="TreeGrafter"/>
</dbReference>
<evidence type="ECO:0000256" key="8">
    <source>
        <dbReference type="ARBA" id="ARBA00023284"/>
    </source>
</evidence>
<comment type="similarity">
    <text evidence="10">Belongs to the peroxiredoxin family. BCP/PrxQ subfamily.</text>
</comment>
<dbReference type="SUPFAM" id="SSF52833">
    <property type="entry name" value="Thioredoxin-like"/>
    <property type="match status" value="1"/>
</dbReference>
<dbReference type="PANTHER" id="PTHR42801">
    <property type="entry name" value="THIOREDOXIN-DEPENDENT PEROXIDE REDUCTASE"/>
    <property type="match status" value="1"/>
</dbReference>
<evidence type="ECO:0000259" key="14">
    <source>
        <dbReference type="PROSITE" id="PS51352"/>
    </source>
</evidence>
<comment type="subunit">
    <text evidence="2">Monomer.</text>
</comment>
<dbReference type="GeneID" id="68364006"/>
<evidence type="ECO:0000256" key="10">
    <source>
        <dbReference type="ARBA" id="ARBA00038489"/>
    </source>
</evidence>
<keyword evidence="7" id="KW-1015">Disulfide bond</keyword>
<dbReference type="FunFam" id="3.40.30.10:FF:000007">
    <property type="entry name" value="Thioredoxin-dependent thiol peroxidase"/>
    <property type="match status" value="1"/>
</dbReference>
<evidence type="ECO:0000256" key="12">
    <source>
        <dbReference type="ARBA" id="ARBA00049091"/>
    </source>
</evidence>
<proteinExistence type="inferred from homology"/>
<evidence type="ECO:0000256" key="11">
    <source>
        <dbReference type="ARBA" id="ARBA00041373"/>
    </source>
</evidence>
<keyword evidence="6" id="KW-0560">Oxidoreductase</keyword>
<dbReference type="InterPro" id="IPR013766">
    <property type="entry name" value="Thioredoxin_domain"/>
</dbReference>
<dbReference type="Proteomes" id="UP000184012">
    <property type="component" value="Unassembled WGS sequence"/>
</dbReference>
<comment type="function">
    <text evidence="1">Thiol-specific peroxidase that catalyzes the reduction of hydrogen peroxide and organic hydroperoxides to water and alcohols, respectively. Plays a role in cell protection against oxidative stress by detoxifying peroxides and as sensor of hydrogen peroxide-mediated signaling events.</text>
</comment>
<dbReference type="GO" id="GO:0005737">
    <property type="term" value="C:cytoplasm"/>
    <property type="evidence" value="ECO:0007669"/>
    <property type="project" value="TreeGrafter"/>
</dbReference>
<comment type="caution">
    <text evidence="15">The sequence shown here is derived from an EMBL/GenBank/DDBJ whole genome shotgun (WGS) entry which is preliminary data.</text>
</comment>
<dbReference type="EC" id="1.11.1.24" evidence="3"/>
<dbReference type="InterPro" id="IPR036249">
    <property type="entry name" value="Thioredoxin-like_sf"/>
</dbReference>
<dbReference type="Gene3D" id="3.40.30.10">
    <property type="entry name" value="Glutaredoxin"/>
    <property type="match status" value="1"/>
</dbReference>
<evidence type="ECO:0000256" key="13">
    <source>
        <dbReference type="PIRSR" id="PIRSR000239-1"/>
    </source>
</evidence>
<keyword evidence="4" id="KW-0575">Peroxidase</keyword>
<keyword evidence="5" id="KW-0049">Antioxidant</keyword>
<evidence type="ECO:0000313" key="15">
    <source>
        <dbReference type="EMBL" id="SHM49418.1"/>
    </source>
</evidence>
<evidence type="ECO:0000256" key="9">
    <source>
        <dbReference type="ARBA" id="ARBA00032824"/>
    </source>
</evidence>
<feature type="active site" description="Cysteine sulfenic acid (-SOH) intermediate; for peroxidase activity" evidence="13">
    <location>
        <position position="44"/>
    </location>
</feature>
<dbReference type="EMBL" id="FRBP01000018">
    <property type="protein sequence ID" value="SHM49418.1"/>
    <property type="molecule type" value="Genomic_DNA"/>
</dbReference>
<dbReference type="GO" id="GO:0008379">
    <property type="term" value="F:thioredoxin peroxidase activity"/>
    <property type="evidence" value="ECO:0007669"/>
    <property type="project" value="TreeGrafter"/>
</dbReference>
<evidence type="ECO:0000256" key="3">
    <source>
        <dbReference type="ARBA" id="ARBA00013017"/>
    </source>
</evidence>
<dbReference type="PIRSF" id="PIRSF000239">
    <property type="entry name" value="AHPC"/>
    <property type="match status" value="1"/>
</dbReference>
<evidence type="ECO:0000256" key="4">
    <source>
        <dbReference type="ARBA" id="ARBA00022559"/>
    </source>
</evidence>
<protein>
    <recommendedName>
        <fullName evidence="3">thioredoxin-dependent peroxiredoxin</fullName>
        <ecNumber evidence="3">1.11.1.24</ecNumber>
    </recommendedName>
    <alternativeName>
        <fullName evidence="11">Bacterioferritin comigratory protein</fullName>
    </alternativeName>
    <alternativeName>
        <fullName evidence="9">Thioredoxin peroxidase</fullName>
    </alternativeName>
</protein>
<dbReference type="Pfam" id="PF00578">
    <property type="entry name" value="AhpC-TSA"/>
    <property type="match status" value="1"/>
</dbReference>
<dbReference type="GO" id="GO:0034599">
    <property type="term" value="P:cellular response to oxidative stress"/>
    <property type="evidence" value="ECO:0007669"/>
    <property type="project" value="TreeGrafter"/>
</dbReference>
<sequence length="154" mass="17446">MLQQGTKAPDFTLPDKDKHPVSLSDFKGKKVILYFYPKDNTKGCTTQACTFRDAYSEFEALGAVVIGVSKDSTRSHTNFASKYELPFLLLSDPETEVIQAYDVWKEKKMYGKTYMGIVRTTYIIDEAGMIEKVYEKVKPAENADQILEHLKGEA</sequence>
<evidence type="ECO:0000256" key="5">
    <source>
        <dbReference type="ARBA" id="ARBA00022862"/>
    </source>
</evidence>
<dbReference type="InterPro" id="IPR024706">
    <property type="entry name" value="Peroxiredoxin_AhpC-typ"/>
</dbReference>
<dbReference type="AlphaFoldDB" id="A0AB74F5N6"/>
<evidence type="ECO:0000256" key="2">
    <source>
        <dbReference type="ARBA" id="ARBA00011245"/>
    </source>
</evidence>
<dbReference type="NCBIfam" id="NF006960">
    <property type="entry name" value="PRK09437.1"/>
    <property type="match status" value="1"/>
</dbReference>
<reference evidence="15 16" key="1">
    <citation type="submission" date="2016-11" db="EMBL/GenBank/DDBJ databases">
        <authorList>
            <person name="Varghese N."/>
            <person name="Submissions S."/>
        </authorList>
    </citation>
    <scope>NUCLEOTIDE SEQUENCE [LARGE SCALE GENOMIC DNA]</scope>
    <source>
        <strain evidence="15 16">FD</strain>
    </source>
</reference>
<keyword evidence="8" id="KW-0676">Redox-active center</keyword>
<dbReference type="PANTHER" id="PTHR42801:SF4">
    <property type="entry name" value="AHPC_TSA FAMILY PROTEIN"/>
    <property type="match status" value="1"/>
</dbReference>
<feature type="domain" description="Thioredoxin" evidence="14">
    <location>
        <begin position="2"/>
        <end position="154"/>
    </location>
</feature>
<name>A0AB74F5N6_9FIRM</name>
<evidence type="ECO:0000256" key="7">
    <source>
        <dbReference type="ARBA" id="ARBA00023157"/>
    </source>
</evidence>
<evidence type="ECO:0000256" key="6">
    <source>
        <dbReference type="ARBA" id="ARBA00023002"/>
    </source>
</evidence>